<reference evidence="1 2" key="1">
    <citation type="submission" date="2018-03" db="EMBL/GenBank/DDBJ databases">
        <title>Genomic Encyclopedia of Archaeal and Bacterial Type Strains, Phase II (KMG-II): from individual species to whole genera.</title>
        <authorList>
            <person name="Goeker M."/>
        </authorList>
    </citation>
    <scope>NUCLEOTIDE SEQUENCE [LARGE SCALE GENOMIC DNA]</scope>
    <source>
        <strain evidence="1 2">DSM 28354</strain>
    </source>
</reference>
<dbReference type="AlphaFoldDB" id="A0A2T0TNM4"/>
<dbReference type="EMBL" id="PVTE01000001">
    <property type="protein sequence ID" value="PRY47322.1"/>
    <property type="molecule type" value="Genomic_DNA"/>
</dbReference>
<proteinExistence type="predicted"/>
<accession>A0A2T0TNM4</accession>
<name>A0A2T0TNM4_9BACT</name>
<evidence type="ECO:0000313" key="2">
    <source>
        <dbReference type="Proteomes" id="UP000238375"/>
    </source>
</evidence>
<evidence type="ECO:0000313" key="1">
    <source>
        <dbReference type="EMBL" id="PRY47322.1"/>
    </source>
</evidence>
<sequence>MLSCQREPVTDAGPGYDYAPIETGRYCVYDVSEQQYALNATPVQRTYQIKEIIGTPYTDAAGQTTYRLLRYRRPSPATDWQLDSIWAVQRTNTELRRTENGQPFVLVLFPVRDRLQWNGNRYNALGEETYELRNVGQPYRVSDTTFNQTLTVLGQNDSTLVSQTRRLTVFARQVGIVYRERVQLQYCSSTPTCVGTNQIDYGFRQVYRLRQYGTN</sequence>
<protein>
    <submittedName>
        <fullName evidence="1">Uncharacterized protein</fullName>
    </submittedName>
</protein>
<comment type="caution">
    <text evidence="1">The sequence shown here is derived from an EMBL/GenBank/DDBJ whole genome shotgun (WGS) entry which is preliminary data.</text>
</comment>
<gene>
    <name evidence="1" type="ORF">CLV58_101390</name>
</gene>
<organism evidence="1 2">
    <name type="scientific">Spirosoma oryzae</name>
    <dbReference type="NCBI Taxonomy" id="1469603"/>
    <lineage>
        <taxon>Bacteria</taxon>
        <taxon>Pseudomonadati</taxon>
        <taxon>Bacteroidota</taxon>
        <taxon>Cytophagia</taxon>
        <taxon>Cytophagales</taxon>
        <taxon>Cytophagaceae</taxon>
        <taxon>Spirosoma</taxon>
    </lineage>
</organism>
<dbReference type="Proteomes" id="UP000238375">
    <property type="component" value="Unassembled WGS sequence"/>
</dbReference>
<keyword evidence="2" id="KW-1185">Reference proteome</keyword>